<dbReference type="Gene3D" id="3.40.50.1000">
    <property type="entry name" value="HAD superfamily/HAD-like"/>
    <property type="match status" value="1"/>
</dbReference>
<dbReference type="SUPFAM" id="SSF56784">
    <property type="entry name" value="HAD-like"/>
    <property type="match status" value="1"/>
</dbReference>
<dbReference type="EC" id="3.1.3.18" evidence="4"/>
<dbReference type="InterPro" id="IPR023214">
    <property type="entry name" value="HAD_sf"/>
</dbReference>
<organism evidence="5 6">
    <name type="scientific">Sphingobacterium deserti</name>
    <dbReference type="NCBI Taxonomy" id="1229276"/>
    <lineage>
        <taxon>Bacteria</taxon>
        <taxon>Pseudomonadati</taxon>
        <taxon>Bacteroidota</taxon>
        <taxon>Sphingobacteriia</taxon>
        <taxon>Sphingobacteriales</taxon>
        <taxon>Sphingobacteriaceae</taxon>
        <taxon>Sphingobacterium</taxon>
    </lineage>
</organism>
<keyword evidence="5" id="KW-0378">Hydrolase</keyword>
<comment type="similarity">
    <text evidence="3">Belongs to the HAD-like hydrolase superfamily. CbbY/CbbZ/Gph/YieH family.</text>
</comment>
<reference evidence="6" key="1">
    <citation type="submission" date="2014-04" db="EMBL/GenBank/DDBJ databases">
        <title>Whole-Genome optical mapping and complete genome sequence of Sphingobacterium deserti sp. nov., a new spaces isolated from desert in the west of China.</title>
        <authorList>
            <person name="Teng C."/>
            <person name="Zhou Z."/>
            <person name="Li X."/>
            <person name="Chen M."/>
            <person name="Lin M."/>
            <person name="Wang L."/>
            <person name="Su S."/>
            <person name="Zhang C."/>
            <person name="Zhang W."/>
        </authorList>
    </citation>
    <scope>NUCLEOTIDE SEQUENCE [LARGE SCALE GENOMIC DNA]</scope>
    <source>
        <strain evidence="6">ACCC05744</strain>
    </source>
</reference>
<accession>A0A0B8T499</accession>
<dbReference type="CDD" id="cd01427">
    <property type="entry name" value="HAD_like"/>
    <property type="match status" value="1"/>
</dbReference>
<keyword evidence="6" id="KW-1185">Reference proteome</keyword>
<dbReference type="SFLD" id="SFLDG01129">
    <property type="entry name" value="C1.5:_HAD__Beta-PGM__Phosphata"/>
    <property type="match status" value="1"/>
</dbReference>
<name>A0A0B8T499_9SPHI</name>
<evidence type="ECO:0000256" key="2">
    <source>
        <dbReference type="ARBA" id="ARBA00004818"/>
    </source>
</evidence>
<dbReference type="InterPro" id="IPR036412">
    <property type="entry name" value="HAD-like_sf"/>
</dbReference>
<dbReference type="AlphaFoldDB" id="A0A0B8T499"/>
<gene>
    <name evidence="5" type="ORF">DI53_1922</name>
</gene>
<dbReference type="PATRIC" id="fig|1229276.3.peg.1977"/>
<dbReference type="PANTHER" id="PTHR43434">
    <property type="entry name" value="PHOSPHOGLYCOLATE PHOSPHATASE"/>
    <property type="match status" value="1"/>
</dbReference>
<dbReference type="eggNOG" id="COG0546">
    <property type="taxonomic scope" value="Bacteria"/>
</dbReference>
<evidence type="ECO:0000256" key="1">
    <source>
        <dbReference type="ARBA" id="ARBA00000830"/>
    </source>
</evidence>
<dbReference type="PANTHER" id="PTHR43434:SF1">
    <property type="entry name" value="PHOSPHOGLYCOLATE PHOSPHATASE"/>
    <property type="match status" value="1"/>
</dbReference>
<dbReference type="GO" id="GO:0006281">
    <property type="term" value="P:DNA repair"/>
    <property type="evidence" value="ECO:0007669"/>
    <property type="project" value="TreeGrafter"/>
</dbReference>
<dbReference type="Proteomes" id="UP000031802">
    <property type="component" value="Unassembled WGS sequence"/>
</dbReference>
<reference evidence="5 6" key="2">
    <citation type="journal article" date="2015" name="PLoS ONE">
        <title>Whole-Genome Optical Mapping and Finished Genome Sequence of Sphingobacterium deserti sp. nov., a New Species Isolated from the Western Desert of China.</title>
        <authorList>
            <person name="Teng C."/>
            <person name="Zhou Z."/>
            <person name="Molnar I."/>
            <person name="Li X."/>
            <person name="Tang R."/>
            <person name="Chen M."/>
            <person name="Wang L."/>
            <person name="Su S."/>
            <person name="Zhang W."/>
            <person name="Lin M."/>
        </authorList>
    </citation>
    <scope>NUCLEOTIDE SEQUENCE [LARGE SCALE GENOMIC DNA]</scope>
    <source>
        <strain evidence="6">ACCC05744</strain>
    </source>
</reference>
<evidence type="ECO:0000256" key="3">
    <source>
        <dbReference type="ARBA" id="ARBA00006171"/>
    </source>
</evidence>
<dbReference type="GO" id="GO:0005829">
    <property type="term" value="C:cytosol"/>
    <property type="evidence" value="ECO:0007669"/>
    <property type="project" value="TreeGrafter"/>
</dbReference>
<comment type="pathway">
    <text evidence="2">Organic acid metabolism; glycolate biosynthesis; glycolate from 2-phosphoglycolate: step 1/1.</text>
</comment>
<dbReference type="Gene3D" id="1.10.150.240">
    <property type="entry name" value="Putative phosphatase, domain 2"/>
    <property type="match status" value="1"/>
</dbReference>
<evidence type="ECO:0000313" key="6">
    <source>
        <dbReference type="Proteomes" id="UP000031802"/>
    </source>
</evidence>
<dbReference type="EMBL" id="JJMU01000028">
    <property type="protein sequence ID" value="KGE14308.1"/>
    <property type="molecule type" value="Genomic_DNA"/>
</dbReference>
<dbReference type="STRING" id="1229276.DI53_1922"/>
<dbReference type="SFLD" id="SFLDS00003">
    <property type="entry name" value="Haloacid_Dehalogenase"/>
    <property type="match status" value="1"/>
</dbReference>
<dbReference type="InterPro" id="IPR041492">
    <property type="entry name" value="HAD_2"/>
</dbReference>
<evidence type="ECO:0000313" key="5">
    <source>
        <dbReference type="EMBL" id="KGE14308.1"/>
    </source>
</evidence>
<dbReference type="RefSeq" id="WP_071790475.1">
    <property type="nucleotide sequence ID" value="NZ_JJMU01000028.1"/>
</dbReference>
<dbReference type="Pfam" id="PF13419">
    <property type="entry name" value="HAD_2"/>
    <property type="match status" value="1"/>
</dbReference>
<sequence>MDMFKKYNVILWDFDGVIMDSMPIRDLGFKEVLKEYPQEQVDELIAFHQHNGGLSRYVKFRYFFENIRGESITDDEVLRLAGKFSEVMLSLLINNDLLIQDSVQFIQDNYQTYNMHVVSGSDGRELNYICAQLGLDKFFRSIHGSPTPKKDLVRQVLLDNNYNNAEVVLIGDSVNDHEAAQHNAIDFTGYNNVHLHELGSYVTSFNSLV</sequence>
<dbReference type="InterPro" id="IPR023198">
    <property type="entry name" value="PGP-like_dom2"/>
</dbReference>
<comment type="caution">
    <text evidence="5">The sequence shown here is derived from an EMBL/GenBank/DDBJ whole genome shotgun (WGS) entry which is preliminary data.</text>
</comment>
<dbReference type="GO" id="GO:0008967">
    <property type="term" value="F:phosphoglycolate phosphatase activity"/>
    <property type="evidence" value="ECO:0007669"/>
    <property type="project" value="UniProtKB-EC"/>
</dbReference>
<proteinExistence type="inferred from homology"/>
<comment type="catalytic activity">
    <reaction evidence="1">
        <text>2-phosphoglycolate + H2O = glycolate + phosphate</text>
        <dbReference type="Rhea" id="RHEA:14369"/>
        <dbReference type="ChEBI" id="CHEBI:15377"/>
        <dbReference type="ChEBI" id="CHEBI:29805"/>
        <dbReference type="ChEBI" id="CHEBI:43474"/>
        <dbReference type="ChEBI" id="CHEBI:58033"/>
        <dbReference type="EC" id="3.1.3.18"/>
    </reaction>
</comment>
<protein>
    <recommendedName>
        <fullName evidence="4">phosphoglycolate phosphatase</fullName>
        <ecNumber evidence="4">3.1.3.18</ecNumber>
    </recommendedName>
</protein>
<dbReference type="InterPro" id="IPR050155">
    <property type="entry name" value="HAD-like_hydrolase_sf"/>
</dbReference>
<evidence type="ECO:0000256" key="4">
    <source>
        <dbReference type="ARBA" id="ARBA00013078"/>
    </source>
</evidence>